<comment type="caution">
    <text evidence="11">The sequence shown here is derived from an EMBL/GenBank/DDBJ whole genome shotgun (WGS) entry which is preliminary data.</text>
</comment>
<dbReference type="PANTHER" id="PTHR45993:SF10">
    <property type="entry name" value="ZINC FINGER PROTEIN 208 ISOFORM X1-RELATED"/>
    <property type="match status" value="1"/>
</dbReference>
<keyword evidence="12" id="KW-1185">Reference proteome</keyword>
<evidence type="ECO:0000256" key="3">
    <source>
        <dbReference type="ARBA" id="ARBA00022737"/>
    </source>
</evidence>
<keyword evidence="3" id="KW-0677">Repeat</keyword>
<dbReference type="GO" id="GO:0006357">
    <property type="term" value="P:regulation of transcription by RNA polymerase II"/>
    <property type="evidence" value="ECO:0007669"/>
    <property type="project" value="TreeGrafter"/>
</dbReference>
<dbReference type="PROSITE" id="PS00028">
    <property type="entry name" value="ZINC_FINGER_C2H2_1"/>
    <property type="match status" value="1"/>
</dbReference>
<dbReference type="InterPro" id="IPR051497">
    <property type="entry name" value="Dev/Hematopoietic_TF"/>
</dbReference>
<protein>
    <submittedName>
        <fullName evidence="11">Zinc finger protein 431</fullName>
    </submittedName>
</protein>
<evidence type="ECO:0000259" key="10">
    <source>
        <dbReference type="PROSITE" id="PS50157"/>
    </source>
</evidence>
<evidence type="ECO:0000256" key="8">
    <source>
        <dbReference type="ARBA" id="ARBA00023242"/>
    </source>
</evidence>
<dbReference type="PROSITE" id="PS50157">
    <property type="entry name" value="ZINC_FINGER_C2H2_2"/>
    <property type="match status" value="1"/>
</dbReference>
<dbReference type="GO" id="GO:0005634">
    <property type="term" value="C:nucleus"/>
    <property type="evidence" value="ECO:0007669"/>
    <property type="project" value="UniProtKB-SubCell"/>
</dbReference>
<evidence type="ECO:0000313" key="11">
    <source>
        <dbReference type="EMBL" id="KAK0148348.1"/>
    </source>
</evidence>
<dbReference type="SMART" id="SM00355">
    <property type="entry name" value="ZnF_C2H2"/>
    <property type="match status" value="1"/>
</dbReference>
<keyword evidence="6" id="KW-0805">Transcription regulation</keyword>
<dbReference type="FunFam" id="3.30.160.60:FF:002343">
    <property type="entry name" value="Zinc finger protein 33A"/>
    <property type="match status" value="1"/>
</dbReference>
<dbReference type="EMBL" id="JAOPHQ010002041">
    <property type="protein sequence ID" value="KAK0148348.1"/>
    <property type="molecule type" value="Genomic_DNA"/>
</dbReference>
<evidence type="ECO:0000313" key="12">
    <source>
        <dbReference type="Proteomes" id="UP001174136"/>
    </source>
</evidence>
<keyword evidence="8" id="KW-0539">Nucleus</keyword>
<evidence type="ECO:0000256" key="6">
    <source>
        <dbReference type="ARBA" id="ARBA00023015"/>
    </source>
</evidence>
<keyword evidence="2" id="KW-0479">Metal-binding</keyword>
<evidence type="ECO:0000256" key="7">
    <source>
        <dbReference type="ARBA" id="ARBA00023163"/>
    </source>
</evidence>
<dbReference type="GO" id="GO:0000978">
    <property type="term" value="F:RNA polymerase II cis-regulatory region sequence-specific DNA binding"/>
    <property type="evidence" value="ECO:0007669"/>
    <property type="project" value="TreeGrafter"/>
</dbReference>
<evidence type="ECO:0000256" key="2">
    <source>
        <dbReference type="ARBA" id="ARBA00022723"/>
    </source>
</evidence>
<proteinExistence type="predicted"/>
<dbReference type="GO" id="GO:0008270">
    <property type="term" value="F:zinc ion binding"/>
    <property type="evidence" value="ECO:0007669"/>
    <property type="project" value="UniProtKB-KW"/>
</dbReference>
<evidence type="ECO:0000256" key="4">
    <source>
        <dbReference type="ARBA" id="ARBA00022771"/>
    </source>
</evidence>
<reference evidence="11" key="1">
    <citation type="journal article" date="2023" name="Front. Mar. Sci.">
        <title>A new Merluccius polli reference genome to investigate the effects of global change in West African waters.</title>
        <authorList>
            <person name="Mateo J.L."/>
            <person name="Blanco-Fernandez C."/>
            <person name="Garcia-Vazquez E."/>
            <person name="Machado-Schiaffino G."/>
        </authorList>
    </citation>
    <scope>NUCLEOTIDE SEQUENCE</scope>
    <source>
        <strain evidence="11">C29</strain>
        <tissue evidence="11">Fin</tissue>
    </source>
</reference>
<sequence length="108" mass="12473">MITSMPITICYQPTDITNNCKHKLQWTLQVHQRLHTGEKPYHCQQCGKTFTTSAYLKIHQRIHTGEKPVLYNVIGVYCCGLMRSGCIRCSYSCTKRSVTIILRGLFYL</sequence>
<dbReference type="Gene3D" id="3.30.160.60">
    <property type="entry name" value="Classic Zinc Finger"/>
    <property type="match status" value="2"/>
</dbReference>
<dbReference type="InterPro" id="IPR013087">
    <property type="entry name" value="Znf_C2H2_type"/>
</dbReference>
<dbReference type="SUPFAM" id="SSF57667">
    <property type="entry name" value="beta-beta-alpha zinc fingers"/>
    <property type="match status" value="1"/>
</dbReference>
<dbReference type="Pfam" id="PF00096">
    <property type="entry name" value="zf-C2H2"/>
    <property type="match status" value="1"/>
</dbReference>
<dbReference type="PANTHER" id="PTHR45993">
    <property type="entry name" value="B-CELL LYMPHOMA/LEUKEMIA 11"/>
    <property type="match status" value="1"/>
</dbReference>
<keyword evidence="5" id="KW-0862">Zinc</keyword>
<dbReference type="Proteomes" id="UP001174136">
    <property type="component" value="Unassembled WGS sequence"/>
</dbReference>
<dbReference type="AlphaFoldDB" id="A0AA47MX67"/>
<dbReference type="InterPro" id="IPR036236">
    <property type="entry name" value="Znf_C2H2_sf"/>
</dbReference>
<feature type="domain" description="C2H2-type" evidence="10">
    <location>
        <begin position="41"/>
        <end position="68"/>
    </location>
</feature>
<dbReference type="GO" id="GO:0003700">
    <property type="term" value="F:DNA-binding transcription factor activity"/>
    <property type="evidence" value="ECO:0007669"/>
    <property type="project" value="TreeGrafter"/>
</dbReference>
<gene>
    <name evidence="11" type="primary">Znf431_0</name>
    <name evidence="11" type="ORF">N1851_011685</name>
</gene>
<keyword evidence="7" id="KW-0804">Transcription</keyword>
<name>A0AA47MX67_MERPO</name>
<evidence type="ECO:0000256" key="1">
    <source>
        <dbReference type="ARBA" id="ARBA00004123"/>
    </source>
</evidence>
<evidence type="ECO:0000256" key="9">
    <source>
        <dbReference type="PROSITE-ProRule" id="PRU00042"/>
    </source>
</evidence>
<comment type="subcellular location">
    <subcellularLocation>
        <location evidence="1">Nucleus</location>
    </subcellularLocation>
</comment>
<keyword evidence="4 9" id="KW-0863">Zinc-finger</keyword>
<accession>A0AA47MX67</accession>
<evidence type="ECO:0000256" key="5">
    <source>
        <dbReference type="ARBA" id="ARBA00022833"/>
    </source>
</evidence>
<organism evidence="11 12">
    <name type="scientific">Merluccius polli</name>
    <name type="common">Benguela hake</name>
    <name type="synonym">Merluccius cadenati</name>
    <dbReference type="NCBI Taxonomy" id="89951"/>
    <lineage>
        <taxon>Eukaryota</taxon>
        <taxon>Metazoa</taxon>
        <taxon>Chordata</taxon>
        <taxon>Craniata</taxon>
        <taxon>Vertebrata</taxon>
        <taxon>Euteleostomi</taxon>
        <taxon>Actinopterygii</taxon>
        <taxon>Neopterygii</taxon>
        <taxon>Teleostei</taxon>
        <taxon>Neoteleostei</taxon>
        <taxon>Acanthomorphata</taxon>
        <taxon>Zeiogadaria</taxon>
        <taxon>Gadariae</taxon>
        <taxon>Gadiformes</taxon>
        <taxon>Gadoidei</taxon>
        <taxon>Merlucciidae</taxon>
        <taxon>Merluccius</taxon>
    </lineage>
</organism>